<gene>
    <name evidence="18" type="ORF">IWA51_01840</name>
</gene>
<dbReference type="Proteomes" id="UP000595224">
    <property type="component" value="Chromosome"/>
</dbReference>
<evidence type="ECO:0000256" key="14">
    <source>
        <dbReference type="ARBA" id="ARBA00041592"/>
    </source>
</evidence>
<organism evidence="18 19">
    <name type="scientific">Treponema peruense</name>
    <dbReference type="NCBI Taxonomy" id="2787628"/>
    <lineage>
        <taxon>Bacteria</taxon>
        <taxon>Pseudomonadati</taxon>
        <taxon>Spirochaetota</taxon>
        <taxon>Spirochaetia</taxon>
        <taxon>Spirochaetales</taxon>
        <taxon>Treponemataceae</taxon>
        <taxon>Treponema</taxon>
    </lineage>
</organism>
<comment type="catalytic activity">
    <reaction evidence="10">
        <text>8-oxo-dGTP + H2O = 8-oxo-dGMP + diphosphate + H(+)</text>
        <dbReference type="Rhea" id="RHEA:31575"/>
        <dbReference type="ChEBI" id="CHEBI:15377"/>
        <dbReference type="ChEBI" id="CHEBI:15378"/>
        <dbReference type="ChEBI" id="CHEBI:33019"/>
        <dbReference type="ChEBI" id="CHEBI:63224"/>
        <dbReference type="ChEBI" id="CHEBI:77896"/>
        <dbReference type="EC" id="3.6.1.55"/>
    </reaction>
</comment>
<dbReference type="PROSITE" id="PS51462">
    <property type="entry name" value="NUDIX"/>
    <property type="match status" value="1"/>
</dbReference>
<evidence type="ECO:0000256" key="5">
    <source>
        <dbReference type="ARBA" id="ARBA00022723"/>
    </source>
</evidence>
<dbReference type="GO" id="GO:0046872">
    <property type="term" value="F:metal ion binding"/>
    <property type="evidence" value="ECO:0007669"/>
    <property type="project" value="UniProtKB-KW"/>
</dbReference>
<keyword evidence="7 18" id="KW-0378">Hydrolase</keyword>
<dbReference type="EC" id="3.6.1.55" evidence="12"/>
<dbReference type="Pfam" id="PF00293">
    <property type="entry name" value="NUDIX"/>
    <property type="match status" value="1"/>
</dbReference>
<comment type="similarity">
    <text evidence="2">Belongs to the Nudix hydrolase family.</text>
</comment>
<evidence type="ECO:0000256" key="1">
    <source>
        <dbReference type="ARBA" id="ARBA00001946"/>
    </source>
</evidence>
<reference evidence="18 19" key="1">
    <citation type="submission" date="2020-11" db="EMBL/GenBank/DDBJ databases">
        <title>Treponema Peruensis nv. sp., first commensal Treponema isolated from human feces.</title>
        <authorList>
            <person name="Belkhou C."/>
            <person name="Raes J."/>
        </authorList>
    </citation>
    <scope>NUCLEOTIDE SEQUENCE [LARGE SCALE GENOMIC DNA]</scope>
    <source>
        <strain evidence="18 19">RCC2812</strain>
    </source>
</reference>
<evidence type="ECO:0000313" key="19">
    <source>
        <dbReference type="Proteomes" id="UP000595224"/>
    </source>
</evidence>
<dbReference type="InterPro" id="IPR015797">
    <property type="entry name" value="NUDIX_hydrolase-like_dom_sf"/>
</dbReference>
<keyword evidence="4" id="KW-0235">DNA replication</keyword>
<dbReference type="EMBL" id="CP064936">
    <property type="protein sequence ID" value="QQA01384.1"/>
    <property type="molecule type" value="Genomic_DNA"/>
</dbReference>
<protein>
    <recommendedName>
        <fullName evidence="13">8-oxo-dGTP diphosphatase</fullName>
        <ecNumber evidence="12">3.6.1.55</ecNumber>
    </recommendedName>
    <alternativeName>
        <fullName evidence="16">7,8-dihydro-8-oxoguanine-triphosphatase</fullName>
    </alternativeName>
    <alternativeName>
        <fullName evidence="15">Mutator protein MutT</fullName>
    </alternativeName>
    <alternativeName>
        <fullName evidence="14">dGTP pyrophosphohydrolase</fullName>
    </alternativeName>
</protein>
<dbReference type="GO" id="GO:0006260">
    <property type="term" value="P:DNA replication"/>
    <property type="evidence" value="ECO:0007669"/>
    <property type="project" value="UniProtKB-KW"/>
</dbReference>
<sequence>MKQIHVVAAVIYRTNSNGKKEVFATARGYGDYKGWWEFPCGKIEHDESGLEIETEEEALIREIYEELDSTIKIQEKIQTVEWDYPQFHLIMECFACTLVKGKLTLLEAEDAKWLNADTLHNVKWLPADELILDKVKNNL</sequence>
<keyword evidence="5" id="KW-0479">Metal-binding</keyword>
<comment type="catalytic activity">
    <reaction evidence="11">
        <text>8-oxo-GTP + H2O = 8-oxo-GMP + diphosphate + H(+)</text>
        <dbReference type="Rhea" id="RHEA:67616"/>
        <dbReference type="ChEBI" id="CHEBI:15377"/>
        <dbReference type="ChEBI" id="CHEBI:15378"/>
        <dbReference type="ChEBI" id="CHEBI:33019"/>
        <dbReference type="ChEBI" id="CHEBI:143553"/>
        <dbReference type="ChEBI" id="CHEBI:145694"/>
    </reaction>
</comment>
<keyword evidence="3" id="KW-0515">Mutator protein</keyword>
<evidence type="ECO:0000256" key="12">
    <source>
        <dbReference type="ARBA" id="ARBA00038905"/>
    </source>
</evidence>
<dbReference type="GO" id="GO:0044715">
    <property type="term" value="F:8-oxo-dGDP phosphatase activity"/>
    <property type="evidence" value="ECO:0007669"/>
    <property type="project" value="TreeGrafter"/>
</dbReference>
<keyword evidence="19" id="KW-1185">Reference proteome</keyword>
<evidence type="ECO:0000256" key="16">
    <source>
        <dbReference type="ARBA" id="ARBA00042798"/>
    </source>
</evidence>
<dbReference type="CDD" id="cd03425">
    <property type="entry name" value="NUDIX_MutT_NudA_like"/>
    <property type="match status" value="1"/>
</dbReference>
<dbReference type="AlphaFoldDB" id="A0A7T3RDY5"/>
<evidence type="ECO:0000256" key="15">
    <source>
        <dbReference type="ARBA" id="ARBA00041979"/>
    </source>
</evidence>
<accession>A0A7T3RDY5</accession>
<dbReference type="GO" id="GO:0006281">
    <property type="term" value="P:DNA repair"/>
    <property type="evidence" value="ECO:0007669"/>
    <property type="project" value="UniProtKB-KW"/>
</dbReference>
<feature type="domain" description="Nudix hydrolase" evidence="17">
    <location>
        <begin position="2"/>
        <end position="139"/>
    </location>
</feature>
<dbReference type="GO" id="GO:0044716">
    <property type="term" value="F:8-oxo-GDP phosphatase activity"/>
    <property type="evidence" value="ECO:0007669"/>
    <property type="project" value="TreeGrafter"/>
</dbReference>
<dbReference type="GO" id="GO:0035539">
    <property type="term" value="F:8-oxo-7,8-dihydrodeoxyguanosine triphosphate pyrophosphatase activity"/>
    <property type="evidence" value="ECO:0007669"/>
    <property type="project" value="UniProtKB-EC"/>
</dbReference>
<evidence type="ECO:0000256" key="4">
    <source>
        <dbReference type="ARBA" id="ARBA00022705"/>
    </source>
</evidence>
<name>A0A7T3RDY5_9SPIR</name>
<evidence type="ECO:0000256" key="13">
    <source>
        <dbReference type="ARBA" id="ARBA00040794"/>
    </source>
</evidence>
<evidence type="ECO:0000256" key="8">
    <source>
        <dbReference type="ARBA" id="ARBA00022842"/>
    </source>
</evidence>
<proteinExistence type="inferred from homology"/>
<dbReference type="Gene3D" id="3.90.79.10">
    <property type="entry name" value="Nucleoside Triphosphate Pyrophosphohydrolase"/>
    <property type="match status" value="1"/>
</dbReference>
<evidence type="ECO:0000256" key="10">
    <source>
        <dbReference type="ARBA" id="ARBA00035861"/>
    </source>
</evidence>
<evidence type="ECO:0000256" key="2">
    <source>
        <dbReference type="ARBA" id="ARBA00005582"/>
    </source>
</evidence>
<dbReference type="GO" id="GO:0008413">
    <property type="term" value="F:8-oxo-7,8-dihydroguanosine triphosphate pyrophosphatase activity"/>
    <property type="evidence" value="ECO:0007669"/>
    <property type="project" value="TreeGrafter"/>
</dbReference>
<keyword evidence="8" id="KW-0460">Magnesium</keyword>
<dbReference type="PANTHER" id="PTHR47707">
    <property type="entry name" value="8-OXO-DGTP DIPHOSPHATASE"/>
    <property type="match status" value="1"/>
</dbReference>
<evidence type="ECO:0000313" key="18">
    <source>
        <dbReference type="EMBL" id="QQA01384.1"/>
    </source>
</evidence>
<evidence type="ECO:0000256" key="6">
    <source>
        <dbReference type="ARBA" id="ARBA00022763"/>
    </source>
</evidence>
<evidence type="ECO:0000256" key="7">
    <source>
        <dbReference type="ARBA" id="ARBA00022801"/>
    </source>
</evidence>
<dbReference type="KEGG" id="tper:IWA51_01840"/>
<evidence type="ECO:0000256" key="3">
    <source>
        <dbReference type="ARBA" id="ARBA00022457"/>
    </source>
</evidence>
<keyword evidence="9" id="KW-0234">DNA repair</keyword>
<evidence type="ECO:0000259" key="17">
    <source>
        <dbReference type="PROSITE" id="PS51462"/>
    </source>
</evidence>
<dbReference type="SUPFAM" id="SSF55811">
    <property type="entry name" value="Nudix"/>
    <property type="match status" value="1"/>
</dbReference>
<comment type="cofactor">
    <cofactor evidence="1">
        <name>Mg(2+)</name>
        <dbReference type="ChEBI" id="CHEBI:18420"/>
    </cofactor>
</comment>
<keyword evidence="6" id="KW-0227">DNA damage</keyword>
<dbReference type="RefSeq" id="WP_198442923.1">
    <property type="nucleotide sequence ID" value="NZ_CBCSHE010000012.1"/>
</dbReference>
<evidence type="ECO:0000256" key="9">
    <source>
        <dbReference type="ARBA" id="ARBA00023204"/>
    </source>
</evidence>
<dbReference type="InterPro" id="IPR047127">
    <property type="entry name" value="MutT-like"/>
</dbReference>
<dbReference type="InterPro" id="IPR000086">
    <property type="entry name" value="NUDIX_hydrolase_dom"/>
</dbReference>
<evidence type="ECO:0000256" key="11">
    <source>
        <dbReference type="ARBA" id="ARBA00036904"/>
    </source>
</evidence>
<dbReference type="PANTHER" id="PTHR47707:SF1">
    <property type="entry name" value="NUDIX HYDROLASE FAMILY PROTEIN"/>
    <property type="match status" value="1"/>
</dbReference>